<evidence type="ECO:0000313" key="2">
    <source>
        <dbReference type="EMBL" id="SHO62147.1"/>
    </source>
</evidence>
<evidence type="ECO:0000313" key="3">
    <source>
        <dbReference type="Proteomes" id="UP000184609"/>
    </source>
</evidence>
<dbReference type="SUPFAM" id="SSF51905">
    <property type="entry name" value="FAD/NAD(P)-binding domain"/>
    <property type="match status" value="1"/>
</dbReference>
<proteinExistence type="predicted"/>
<sequence length="415" mass="47448">MTKKEKRIAIIGAGGLGVCTALELSKRGYKVEIFEEHHTPIQKASYANEGKIHVGFIFAMDRSFQTAKKMLDGAIHFMDYIQRWADIDPEECISTPFYYLVHKESLLNAEQLNQHYQKCADYFAELHSKTQKKYLGIFDDLEASLLPRNQMEGIGNPEFIDDVFKTSEYSLEPRYVAQKLTEALMDDPNLTVHLSTKVLGVSEKENGFKIKFEQEGEIYSETFDEVVNTAWNGLLEIDRTMGIEPIGEWSHRYKFGNKILIPLEDSDLPSATMVLGPFGDTVNFRDKGAFCSWYPIGRTGWSTDYRAPEWDSMYSEQQRMKVFKDSFEELKRRIPSLERLNFPIETVDPVGGVILALGNSDVDVEKSRLHDRFEIGLRSFGKYHTIDTGKYTLIPFLAMEVADRVAGKKEAYALS</sequence>
<feature type="domain" description="FAD dependent oxidoreductase" evidence="1">
    <location>
        <begin position="7"/>
        <end position="233"/>
    </location>
</feature>
<reference evidence="3" key="1">
    <citation type="submission" date="2016-12" db="EMBL/GenBank/DDBJ databases">
        <authorList>
            <person name="Varghese N."/>
            <person name="Submissions S."/>
        </authorList>
    </citation>
    <scope>NUCLEOTIDE SEQUENCE [LARGE SCALE GENOMIC DNA]</scope>
    <source>
        <strain evidence="3">DSM 25035</strain>
    </source>
</reference>
<name>A0A1M7ZB86_9BACT</name>
<keyword evidence="3" id="KW-1185">Reference proteome</keyword>
<dbReference type="AlphaFoldDB" id="A0A1M7ZB86"/>
<dbReference type="STRING" id="1073327.SAMN04488108_1919"/>
<dbReference type="EMBL" id="FRXN01000002">
    <property type="protein sequence ID" value="SHO62147.1"/>
    <property type="molecule type" value="Genomic_DNA"/>
</dbReference>
<gene>
    <name evidence="2" type="ORF">SAMN04488108_1919</name>
</gene>
<dbReference type="Pfam" id="PF01266">
    <property type="entry name" value="DAO"/>
    <property type="match status" value="1"/>
</dbReference>
<organism evidence="2 3">
    <name type="scientific">Algoriphagus zhangzhouensis</name>
    <dbReference type="NCBI Taxonomy" id="1073327"/>
    <lineage>
        <taxon>Bacteria</taxon>
        <taxon>Pseudomonadati</taxon>
        <taxon>Bacteroidota</taxon>
        <taxon>Cytophagia</taxon>
        <taxon>Cytophagales</taxon>
        <taxon>Cyclobacteriaceae</taxon>
        <taxon>Algoriphagus</taxon>
    </lineage>
</organism>
<evidence type="ECO:0000259" key="1">
    <source>
        <dbReference type="Pfam" id="PF01266"/>
    </source>
</evidence>
<dbReference type="InterPro" id="IPR036188">
    <property type="entry name" value="FAD/NAD-bd_sf"/>
</dbReference>
<protein>
    <submittedName>
        <fullName evidence="2">L-2-hydroxyglutarate oxidase LhgO</fullName>
    </submittedName>
</protein>
<dbReference type="RefSeq" id="WP_073571542.1">
    <property type="nucleotide sequence ID" value="NZ_FRXN01000002.1"/>
</dbReference>
<dbReference type="InterPro" id="IPR006076">
    <property type="entry name" value="FAD-dep_OxRdtase"/>
</dbReference>
<dbReference type="Gene3D" id="3.50.50.60">
    <property type="entry name" value="FAD/NAD(P)-binding domain"/>
    <property type="match status" value="1"/>
</dbReference>
<dbReference type="Gene3D" id="3.30.9.10">
    <property type="entry name" value="D-Amino Acid Oxidase, subunit A, domain 2"/>
    <property type="match status" value="1"/>
</dbReference>
<dbReference type="Proteomes" id="UP000184609">
    <property type="component" value="Unassembled WGS sequence"/>
</dbReference>
<accession>A0A1M7ZB86</accession>